<feature type="domain" description="Mmc1 C-terminal" evidence="2">
    <location>
        <begin position="370"/>
        <end position="482"/>
    </location>
</feature>
<reference evidence="3 4" key="1">
    <citation type="submission" date="2017-10" db="EMBL/GenBank/DDBJ databases">
        <title>A novel species of cold-tolerant Malassezia isolated from bats.</title>
        <authorList>
            <person name="Lorch J.M."/>
            <person name="Palmer J.M."/>
            <person name="Vanderwolf K.J."/>
            <person name="Schmidt K.Z."/>
            <person name="Verant M.L."/>
            <person name="Weller T.J."/>
            <person name="Blehert D.S."/>
        </authorList>
    </citation>
    <scope>NUCLEOTIDE SEQUENCE [LARGE SCALE GENOMIC DNA]</scope>
    <source>
        <strain evidence="3 4">NWHC:44797-103</strain>
    </source>
</reference>
<sequence length="679" mass="74958">MQHVALPNNALSTILDRVAPLYQVDTPWRARLGKAQEDLRRQDVPRRLAFVGAASSGTSEVVDALLAEPHDATLRGAMEALREARPGMYGTMVRTIAYGPQISLDGGVLHIPHPWLRDANVELVEVINPSALPETLDALYASDALYFVTDVSALTFSEGEPMTSEPAVRRALELVTSFAQKPGTSVVVNLPQDSFPTLDLATIHRALQATLGASTMSQLALHARRDDTLIVPGMHVVSSALAMRAKACLDPEHTSWRDFNQLFAASRFTALFDSMKYVRTDMLPRVAYVAQTSIDIAQSAEANEAELLASAQGYASVLKEQAEFHMASLREQIFPARISEERPLPAHLRKGDASASVPGFLADSRHMVEATLAKRFAWYKLFFRMDELRISLLYSVGKSFGTEQETRLAYEAGRLRGVAAEQIANTRDALDDLTRREKREQIGLGEQETVAQDISSFDSATLRNALSSFNDTQLAAILVPTCLSDPIMCRRRQLLSSNGPVDQMTASAQRATMRTLVFLGLSYTLCGYGALAHKHTHVPSVPPPSVHVQLPTDFIASSWMPWDFSGFTQALTRFGDAFVMMPSTAAGTALFATLCGAWYLQGRWTSIKRKFWSDWDRIVGAVDRDAKDDLDALLRFVFGAPLHASQVLNEKAVVRTARHLERADLLQRLRVDMNSVERS</sequence>
<proteinExistence type="predicted"/>
<protein>
    <recommendedName>
        <fullName evidence="2">Mmc1 C-terminal domain-containing protein</fullName>
    </recommendedName>
</protein>
<dbReference type="InterPro" id="IPR056196">
    <property type="entry name" value="Mmc1_C"/>
</dbReference>
<dbReference type="PANTHER" id="PTHR38644">
    <property type="entry name" value="EXPRESSED PROTEIN"/>
    <property type="match status" value="1"/>
</dbReference>
<dbReference type="Pfam" id="PF23868">
    <property type="entry name" value="Mmc1_C"/>
    <property type="match status" value="1"/>
</dbReference>
<keyword evidence="1" id="KW-1133">Transmembrane helix</keyword>
<evidence type="ECO:0000313" key="4">
    <source>
        <dbReference type="Proteomes" id="UP000232875"/>
    </source>
</evidence>
<name>A0A2N1JB15_9BASI</name>
<evidence type="ECO:0000313" key="3">
    <source>
        <dbReference type="EMBL" id="PKI83741.1"/>
    </source>
</evidence>
<dbReference type="EMBL" id="KZ454991">
    <property type="protein sequence ID" value="PKI83741.1"/>
    <property type="molecule type" value="Genomic_DNA"/>
</dbReference>
<dbReference type="STRING" id="2020962.A0A2N1JB15"/>
<keyword evidence="1" id="KW-0472">Membrane</keyword>
<accession>A0A2N1JB15</accession>
<keyword evidence="1" id="KW-0812">Transmembrane</keyword>
<dbReference type="OrthoDB" id="5319015at2759"/>
<dbReference type="AlphaFoldDB" id="A0A2N1JB15"/>
<gene>
    <name evidence="3" type="ORF">MVES_002493</name>
</gene>
<dbReference type="Proteomes" id="UP000232875">
    <property type="component" value="Unassembled WGS sequence"/>
</dbReference>
<dbReference type="PANTHER" id="PTHR38644:SF1">
    <property type="entry name" value="EXPRESSED PROTEIN"/>
    <property type="match status" value="1"/>
</dbReference>
<keyword evidence="4" id="KW-1185">Reference proteome</keyword>
<organism evidence="3 4">
    <name type="scientific">Malassezia vespertilionis</name>
    <dbReference type="NCBI Taxonomy" id="2020962"/>
    <lineage>
        <taxon>Eukaryota</taxon>
        <taxon>Fungi</taxon>
        <taxon>Dikarya</taxon>
        <taxon>Basidiomycota</taxon>
        <taxon>Ustilaginomycotina</taxon>
        <taxon>Malasseziomycetes</taxon>
        <taxon>Malasseziales</taxon>
        <taxon>Malasseziaceae</taxon>
        <taxon>Malassezia</taxon>
    </lineage>
</organism>
<evidence type="ECO:0000256" key="1">
    <source>
        <dbReference type="SAM" id="Phobius"/>
    </source>
</evidence>
<evidence type="ECO:0000259" key="2">
    <source>
        <dbReference type="Pfam" id="PF23868"/>
    </source>
</evidence>
<feature type="transmembrane region" description="Helical" evidence="1">
    <location>
        <begin position="577"/>
        <end position="600"/>
    </location>
</feature>